<dbReference type="AlphaFoldDB" id="A0A3B1DJI0"/>
<evidence type="ECO:0000313" key="1">
    <source>
        <dbReference type="EMBL" id="VAX36158.1"/>
    </source>
</evidence>
<reference evidence="1" key="1">
    <citation type="submission" date="2018-06" db="EMBL/GenBank/DDBJ databases">
        <authorList>
            <person name="Zhirakovskaya E."/>
        </authorList>
    </citation>
    <scope>NUCLEOTIDE SEQUENCE</scope>
</reference>
<proteinExistence type="predicted"/>
<organism evidence="1">
    <name type="scientific">hydrothermal vent metagenome</name>
    <dbReference type="NCBI Taxonomy" id="652676"/>
    <lineage>
        <taxon>unclassified sequences</taxon>
        <taxon>metagenomes</taxon>
        <taxon>ecological metagenomes</taxon>
    </lineage>
</organism>
<sequence length="32" mass="3997">MVFLFSWELFEKSEIKQDKLQSMKQINEEYIN</sequence>
<protein>
    <submittedName>
        <fullName evidence="1">Uncharacterized protein</fullName>
    </submittedName>
</protein>
<accession>A0A3B1DJI0</accession>
<dbReference type="EMBL" id="UOGJ01000083">
    <property type="protein sequence ID" value="VAX36158.1"/>
    <property type="molecule type" value="Genomic_DNA"/>
</dbReference>
<name>A0A3B1DJI0_9ZZZZ</name>
<gene>
    <name evidence="1" type="ORF">MNBD_UNCLBAC01-447</name>
</gene>